<dbReference type="RefSeq" id="WP_419193533.1">
    <property type="nucleotide sequence ID" value="NZ_CP036279.1"/>
</dbReference>
<evidence type="ECO:0000313" key="1">
    <source>
        <dbReference type="EMBL" id="QDU61533.1"/>
    </source>
</evidence>
<dbReference type="EC" id="2.7.7.38" evidence="1"/>
<dbReference type="PANTHER" id="PTHR42866:SF1">
    <property type="entry name" value="SPORE COAT POLYSACCHARIDE BIOSYNTHESIS PROTEIN SPSF"/>
    <property type="match status" value="1"/>
</dbReference>
<dbReference type="EMBL" id="CP036279">
    <property type="protein sequence ID" value="QDU61533.1"/>
    <property type="molecule type" value="Genomic_DNA"/>
</dbReference>
<dbReference type="KEGG" id="knv:Pan216_23940"/>
<dbReference type="PANTHER" id="PTHR42866">
    <property type="entry name" value="3-DEOXY-MANNO-OCTULOSONATE CYTIDYLYLTRANSFERASE"/>
    <property type="match status" value="1"/>
</dbReference>
<reference evidence="1 2" key="1">
    <citation type="submission" date="2019-02" db="EMBL/GenBank/DDBJ databases">
        <title>Deep-cultivation of Planctomycetes and their phenomic and genomic characterization uncovers novel biology.</title>
        <authorList>
            <person name="Wiegand S."/>
            <person name="Jogler M."/>
            <person name="Boedeker C."/>
            <person name="Pinto D."/>
            <person name="Vollmers J."/>
            <person name="Rivas-Marin E."/>
            <person name="Kohn T."/>
            <person name="Peeters S.H."/>
            <person name="Heuer A."/>
            <person name="Rast P."/>
            <person name="Oberbeckmann S."/>
            <person name="Bunk B."/>
            <person name="Jeske O."/>
            <person name="Meyerdierks A."/>
            <person name="Storesund J.E."/>
            <person name="Kallscheuer N."/>
            <person name="Luecker S."/>
            <person name="Lage O.M."/>
            <person name="Pohl T."/>
            <person name="Merkel B.J."/>
            <person name="Hornburger P."/>
            <person name="Mueller R.-W."/>
            <person name="Bruemmer F."/>
            <person name="Labrenz M."/>
            <person name="Spormann A.M."/>
            <person name="Op den Camp H."/>
            <person name="Overmann J."/>
            <person name="Amann R."/>
            <person name="Jetten M.S.M."/>
            <person name="Mascher T."/>
            <person name="Medema M.H."/>
            <person name="Devos D.P."/>
            <person name="Kaster A.-K."/>
            <person name="Ovreas L."/>
            <person name="Rohde M."/>
            <person name="Galperin M.Y."/>
            <person name="Jogler C."/>
        </authorList>
    </citation>
    <scope>NUCLEOTIDE SEQUENCE [LARGE SCALE GENOMIC DNA]</scope>
    <source>
        <strain evidence="1 2">Pan216</strain>
    </source>
</reference>
<dbReference type="SUPFAM" id="SSF53448">
    <property type="entry name" value="Nucleotide-diphospho-sugar transferases"/>
    <property type="match status" value="1"/>
</dbReference>
<sequence length="232" mass="26611">MRIGAIIPCRMDSTRLPEKALRSMAGRPLVGHIVSRCMRVEPFNGRVILATTDRPVDDPIASYASSERIACFRGSLDDVAGRMLRCAEAFQLEWFARVNGDSPFVDPQLLTIGCRLAKGEEYDFITNLVPRTYPYGVSVEVIRRDAFADRYDLMSDREDLEHVTRYLYRHGETLRTATLEPCRPDLHETRLTIDTQEDWLRIEKMLRRTARSLDVLTYKEAVAWLAPTGETR</sequence>
<dbReference type="InterPro" id="IPR029044">
    <property type="entry name" value="Nucleotide-diphossugar_trans"/>
</dbReference>
<evidence type="ECO:0000313" key="2">
    <source>
        <dbReference type="Proteomes" id="UP000317093"/>
    </source>
</evidence>
<keyword evidence="1" id="KW-0808">Transferase</keyword>
<keyword evidence="1" id="KW-0548">Nucleotidyltransferase</keyword>
<dbReference type="Gene3D" id="3.90.550.10">
    <property type="entry name" value="Spore Coat Polysaccharide Biosynthesis Protein SpsA, Chain A"/>
    <property type="match status" value="1"/>
</dbReference>
<dbReference type="GO" id="GO:0008690">
    <property type="term" value="F:3-deoxy-manno-octulosonate cytidylyltransferase activity"/>
    <property type="evidence" value="ECO:0007669"/>
    <property type="project" value="UniProtKB-EC"/>
</dbReference>
<dbReference type="AlphaFoldDB" id="A0A518B3G3"/>
<accession>A0A518B3G3</accession>
<organism evidence="1 2">
    <name type="scientific">Kolteria novifilia</name>
    <dbReference type="NCBI Taxonomy" id="2527975"/>
    <lineage>
        <taxon>Bacteria</taxon>
        <taxon>Pseudomonadati</taxon>
        <taxon>Planctomycetota</taxon>
        <taxon>Planctomycetia</taxon>
        <taxon>Kolteriales</taxon>
        <taxon>Kolteriaceae</taxon>
        <taxon>Kolteria</taxon>
    </lineage>
</organism>
<dbReference type="Proteomes" id="UP000317093">
    <property type="component" value="Chromosome"/>
</dbReference>
<keyword evidence="2" id="KW-1185">Reference proteome</keyword>
<proteinExistence type="predicted"/>
<protein>
    <submittedName>
        <fullName evidence="1">3-deoxy-manno-octulosonate cytidylyltransferase</fullName>
        <ecNumber evidence="1">2.7.7.38</ecNumber>
    </submittedName>
</protein>
<dbReference type="InterPro" id="IPR003329">
    <property type="entry name" value="Cytidylyl_trans"/>
</dbReference>
<dbReference type="Pfam" id="PF02348">
    <property type="entry name" value="CTP_transf_3"/>
    <property type="match status" value="1"/>
</dbReference>
<dbReference type="GO" id="GO:0005829">
    <property type="term" value="C:cytosol"/>
    <property type="evidence" value="ECO:0007669"/>
    <property type="project" value="TreeGrafter"/>
</dbReference>
<name>A0A518B3G3_9BACT</name>
<gene>
    <name evidence="1" type="primary">kdsB_1</name>
    <name evidence="1" type="ORF">Pan216_23940</name>
</gene>